<organism evidence="3 4">
    <name type="scientific">Catenulispora yoronensis</name>
    <dbReference type="NCBI Taxonomy" id="450799"/>
    <lineage>
        <taxon>Bacteria</taxon>
        <taxon>Bacillati</taxon>
        <taxon>Actinomycetota</taxon>
        <taxon>Actinomycetes</taxon>
        <taxon>Catenulisporales</taxon>
        <taxon>Catenulisporaceae</taxon>
        <taxon>Catenulispora</taxon>
    </lineage>
</organism>
<keyword evidence="2" id="KW-1133">Transmembrane helix</keyword>
<name>A0ABN2VHC9_9ACTN</name>
<keyword evidence="2" id="KW-0472">Membrane</keyword>
<gene>
    <name evidence="3" type="ORF">GCM10009839_86710</name>
</gene>
<proteinExistence type="predicted"/>
<keyword evidence="4" id="KW-1185">Reference proteome</keyword>
<dbReference type="EMBL" id="BAAAQN010000086">
    <property type="protein sequence ID" value="GAA2062236.1"/>
    <property type="molecule type" value="Genomic_DNA"/>
</dbReference>
<protein>
    <recommendedName>
        <fullName evidence="5">Yip1 domain-containing protein</fullName>
    </recommendedName>
</protein>
<feature type="transmembrane region" description="Helical" evidence="2">
    <location>
        <begin position="169"/>
        <end position="188"/>
    </location>
</feature>
<sequence>MYVDVWFRFWSRTIAASRRALEALGRATGVETGPTIDAGPWWVTAAVLGVAAGALGLVAVVVSGLFGLIAMTLRSVGHLIGSGRGSGMVGNRSHGGLAAVVVDPVKDYLVVHAANLPASAQTLYEGWAVAGVALLVLAFASSWGARIGWVLYGAATAAMAYSGSPSGGRALAAAVVVIGWSLLSVLAFRGAWRRRPAIIFDGRSPQLSAGVEPASDSPAAPAATSGRRLTVVQSPDDATRSEGIGAARPGWAQFAMTGVIEAIEPKDVAALAALSAEELARQSRARWALYSHADRVWTQAKADGLNPAMHKEWSGIAGLRDLAMILASNADAAGDAGDPV</sequence>
<evidence type="ECO:0000313" key="4">
    <source>
        <dbReference type="Proteomes" id="UP001500751"/>
    </source>
</evidence>
<evidence type="ECO:0000256" key="2">
    <source>
        <dbReference type="SAM" id="Phobius"/>
    </source>
</evidence>
<feature type="compositionally biased region" description="Low complexity" evidence="1">
    <location>
        <begin position="213"/>
        <end position="225"/>
    </location>
</feature>
<keyword evidence="2" id="KW-0812">Transmembrane</keyword>
<comment type="caution">
    <text evidence="3">The sequence shown here is derived from an EMBL/GenBank/DDBJ whole genome shotgun (WGS) entry which is preliminary data.</text>
</comment>
<feature type="region of interest" description="Disordered" evidence="1">
    <location>
        <begin position="210"/>
        <end position="243"/>
    </location>
</feature>
<feature type="transmembrane region" description="Helical" evidence="2">
    <location>
        <begin position="127"/>
        <end position="149"/>
    </location>
</feature>
<evidence type="ECO:0008006" key="5">
    <source>
        <dbReference type="Google" id="ProtNLM"/>
    </source>
</evidence>
<dbReference type="Proteomes" id="UP001500751">
    <property type="component" value="Unassembled WGS sequence"/>
</dbReference>
<evidence type="ECO:0000313" key="3">
    <source>
        <dbReference type="EMBL" id="GAA2062236.1"/>
    </source>
</evidence>
<feature type="transmembrane region" description="Helical" evidence="2">
    <location>
        <begin position="41"/>
        <end position="69"/>
    </location>
</feature>
<reference evidence="3 4" key="1">
    <citation type="journal article" date="2019" name="Int. J. Syst. Evol. Microbiol.">
        <title>The Global Catalogue of Microorganisms (GCM) 10K type strain sequencing project: providing services to taxonomists for standard genome sequencing and annotation.</title>
        <authorList>
            <consortium name="The Broad Institute Genomics Platform"/>
            <consortium name="The Broad Institute Genome Sequencing Center for Infectious Disease"/>
            <person name="Wu L."/>
            <person name="Ma J."/>
        </authorList>
    </citation>
    <scope>NUCLEOTIDE SEQUENCE [LARGE SCALE GENOMIC DNA]</scope>
    <source>
        <strain evidence="3 4">JCM 16014</strain>
    </source>
</reference>
<dbReference type="RefSeq" id="WP_344671595.1">
    <property type="nucleotide sequence ID" value="NZ_BAAAQN010000086.1"/>
</dbReference>
<accession>A0ABN2VHC9</accession>
<evidence type="ECO:0000256" key="1">
    <source>
        <dbReference type="SAM" id="MobiDB-lite"/>
    </source>
</evidence>